<feature type="compositionally biased region" description="Basic and acidic residues" evidence="4">
    <location>
        <begin position="680"/>
        <end position="694"/>
    </location>
</feature>
<feature type="compositionally biased region" description="Polar residues" evidence="4">
    <location>
        <begin position="669"/>
        <end position="678"/>
    </location>
</feature>
<dbReference type="InterPro" id="IPR043151">
    <property type="entry name" value="BAH_sf"/>
</dbReference>
<feature type="compositionally biased region" description="Low complexity" evidence="4">
    <location>
        <begin position="536"/>
        <end position="550"/>
    </location>
</feature>
<protein>
    <recommendedName>
        <fullName evidence="9">BAH domain-containing protein</fullName>
    </recommendedName>
</protein>
<dbReference type="CDD" id="cd00183">
    <property type="entry name" value="TFIIS_I"/>
    <property type="match status" value="1"/>
</dbReference>
<evidence type="ECO:0000256" key="3">
    <source>
        <dbReference type="PROSITE-ProRule" id="PRU00649"/>
    </source>
</evidence>
<dbReference type="PANTHER" id="PTHR46548:SF1">
    <property type="entry name" value="BAH AND TFIIS DOMAIN-CONTAINING PROTEIN-RELATED"/>
    <property type="match status" value="1"/>
</dbReference>
<feature type="region of interest" description="Disordered" evidence="4">
    <location>
        <begin position="449"/>
        <end position="498"/>
    </location>
</feature>
<feature type="compositionally biased region" description="Basic and acidic residues" evidence="4">
    <location>
        <begin position="944"/>
        <end position="961"/>
    </location>
</feature>
<feature type="compositionally biased region" description="Basic and acidic residues" evidence="4">
    <location>
        <begin position="729"/>
        <end position="746"/>
    </location>
</feature>
<dbReference type="Pfam" id="PF08711">
    <property type="entry name" value="Med26"/>
    <property type="match status" value="1"/>
</dbReference>
<feature type="region of interest" description="Disordered" evidence="4">
    <location>
        <begin position="814"/>
        <end position="961"/>
    </location>
</feature>
<evidence type="ECO:0000313" key="7">
    <source>
        <dbReference type="EMBL" id="THU58033.1"/>
    </source>
</evidence>
<dbReference type="InterPro" id="IPR001025">
    <property type="entry name" value="BAH_dom"/>
</dbReference>
<feature type="compositionally biased region" description="Polar residues" evidence="4">
    <location>
        <begin position="880"/>
        <end position="898"/>
    </location>
</feature>
<dbReference type="InterPro" id="IPR035441">
    <property type="entry name" value="TFIIS/LEDGF_dom_sf"/>
</dbReference>
<evidence type="ECO:0000259" key="6">
    <source>
        <dbReference type="PROSITE" id="PS51319"/>
    </source>
</evidence>
<dbReference type="Gene3D" id="2.30.30.490">
    <property type="match status" value="1"/>
</dbReference>
<evidence type="ECO:0008006" key="9">
    <source>
        <dbReference type="Google" id="ProtNLM"/>
    </source>
</evidence>
<dbReference type="InterPro" id="IPR017923">
    <property type="entry name" value="TFIIS_N"/>
</dbReference>
<feature type="region of interest" description="Disordered" evidence="4">
    <location>
        <begin position="651"/>
        <end position="695"/>
    </location>
</feature>
<gene>
    <name evidence="7" type="ORF">C4D60_Mb03t09880</name>
</gene>
<dbReference type="SUPFAM" id="SSF47676">
    <property type="entry name" value="Conserved domain common to transcription factors TFIIS, elongin A, CRSP70"/>
    <property type="match status" value="1"/>
</dbReference>
<feature type="region of interest" description="Disordered" evidence="4">
    <location>
        <begin position="722"/>
        <end position="770"/>
    </location>
</feature>
<dbReference type="PROSITE" id="PS51038">
    <property type="entry name" value="BAH"/>
    <property type="match status" value="1"/>
</dbReference>
<feature type="domain" description="BAH" evidence="5">
    <location>
        <begin position="63"/>
        <end position="177"/>
    </location>
</feature>
<dbReference type="Pfam" id="PF01426">
    <property type="entry name" value="BAH"/>
    <property type="match status" value="1"/>
</dbReference>
<evidence type="ECO:0000259" key="5">
    <source>
        <dbReference type="PROSITE" id="PS51038"/>
    </source>
</evidence>
<feature type="compositionally biased region" description="Polar residues" evidence="4">
    <location>
        <begin position="1134"/>
        <end position="1164"/>
    </location>
</feature>
<dbReference type="PROSITE" id="PS51319">
    <property type="entry name" value="TFIIS_N"/>
    <property type="match status" value="1"/>
</dbReference>
<feature type="compositionally biased region" description="Basic and acidic residues" evidence="4">
    <location>
        <begin position="247"/>
        <end position="272"/>
    </location>
</feature>
<feature type="compositionally biased region" description="Low complexity" evidence="4">
    <location>
        <begin position="21"/>
        <end position="32"/>
    </location>
</feature>
<feature type="compositionally biased region" description="Polar residues" evidence="4">
    <location>
        <begin position="589"/>
        <end position="625"/>
    </location>
</feature>
<dbReference type="GO" id="GO:0003682">
    <property type="term" value="F:chromatin binding"/>
    <property type="evidence" value="ECO:0007669"/>
    <property type="project" value="InterPro"/>
</dbReference>
<organism evidence="7 8">
    <name type="scientific">Musa balbisiana</name>
    <name type="common">Banana</name>
    <dbReference type="NCBI Taxonomy" id="52838"/>
    <lineage>
        <taxon>Eukaryota</taxon>
        <taxon>Viridiplantae</taxon>
        <taxon>Streptophyta</taxon>
        <taxon>Embryophyta</taxon>
        <taxon>Tracheophyta</taxon>
        <taxon>Spermatophyta</taxon>
        <taxon>Magnoliopsida</taxon>
        <taxon>Liliopsida</taxon>
        <taxon>Zingiberales</taxon>
        <taxon>Musaceae</taxon>
        <taxon>Musa</taxon>
    </lineage>
</organism>
<dbReference type="PANTHER" id="PTHR46548">
    <property type="entry name" value="BAH AND TFIIS DOMAIN-CONTAINING PROTEIN-RELATED"/>
    <property type="match status" value="1"/>
</dbReference>
<feature type="region of interest" description="Disordered" evidence="4">
    <location>
        <begin position="1134"/>
        <end position="1165"/>
    </location>
</feature>
<feature type="compositionally biased region" description="Basic and acidic residues" evidence="4">
    <location>
        <begin position="1652"/>
        <end position="1666"/>
    </location>
</feature>
<proteinExistence type="predicted"/>
<dbReference type="Gene3D" id="1.20.930.10">
    <property type="entry name" value="Conserved domain common to transcription factors TFIIS, elongin A, CRSP70"/>
    <property type="match status" value="1"/>
</dbReference>
<name>A0A4S8J8R8_MUSBA</name>
<keyword evidence="8" id="KW-1185">Reference proteome</keyword>
<feature type="domain" description="TFIIS N-terminal" evidence="6">
    <location>
        <begin position="349"/>
        <end position="428"/>
    </location>
</feature>
<accession>A0A4S8J8R8</accession>
<evidence type="ECO:0000313" key="8">
    <source>
        <dbReference type="Proteomes" id="UP000317650"/>
    </source>
</evidence>
<sequence>MHGREGEERKRRRHMWPVPAPGTAASASSSSSAPPPSLAFPENPSSESDSSRSSCDSFLKDGRKIRVGDCALFQAGNAPPFIGIIRWFTEGKEDHLRLCVNWLYRPADIKLAKGVLLEAAPNEVFYSFHKDVISAASLLHPCKVVFLRKGVDLPAGVSSFICRRVYDITNKCLWWLTDQDYINERQEEVDQLLDRTQLEMHAAVQSGGRSPKPLNGPSSTQQLKSSSESDHNTGPSLPFQSKLKKRDRSDQGTEHIKRERSSKPDDGDSCKSDNMMKAELVKITEKGGLISTEGVEKLVNLLQHDRPENKIDVSGRILVANVIAATDRYDCLGRFVQLKGVPVLNDWLQQVHKSKTGDGTSHKESDKAVEELLLALLRALAKLPVNLNALQACNIGKSVNHLRSHKNPEIQKKARSLIDTWKKRVNAEITKINDAKSVGLGQPVWQVKSGSSDVSHVGNRRSGPTDVVSKGPVTHTTCKSSKPGHSDPIVKSPSATQGYSKATSIAIGLKDSLCKEAHHSGGTEMTPTAVKEEKSSSSSHSQNNSQSCSSEHAKTVGSSWKEDTRSSSAGSINATKAACASSRHRRSSNGVTVTSLSGVQKETHPSKSGSLNRAATLEKSSQSGLTCEKPIDMPAVDHGNNHRLIVRLPNPARSPARSASGGSFDDPSISGSRASSPGFSDKHEHGDRRVKPRVDAYQSNIVMDANTESWLSNDVKELPVGAGGVRSPAADEEHIRSAGETGKDTEAPGAACSSSGNEKGVSSTETRTRSSLSSIIALIESCVKYSEASDPSAVEDDVGMNLLASVATGEISKSDLISPTGSAGASPGSEDPSTEAKSRLSSADDLAQSHVELDETADADSIKQGKSVNSISTGDVPCQDGTNFLGNNGNDVSLQDNKLTGEEAEQSASGLSSHKTKDSCPIPKPKLEEERDGNFLASKSAGVGKRDNDGVPPLEEKHITGLDNSTDCKLKERCSVADESKPRECARQKIGDDSICTFEVANKDGCDHDIAASGIKIEKLVIEECQSGLTAKVVPEAAPQSCQQQSQMPVIVERSDNDAISSGVPDVAYPENADGSKTCKPDNLGVNHFESNDKHECDSLNLSKLDESVRLATTSCSTACAAEDLKIKESLESLTVGSASQEPPSSCTAQEMENQSKPAGSRSSGAFADVKEDLASSVEASSLAVKAVPDVASKLDFDLNEGITGDDGTQVETSVSISTVCSSIGHLPSLSLFSNSMLTGLPAPITVAAPAKGPFVPPENLLKSKDEPGWKGSAATSAFRPAEPRKVLEVPLNTSGVLLPSDSAGKQCRPPLDIDLNEPDERALEDMATQSSAKSMGSELGTVGNLDAPGRISGGLDLDLNRVDEGMESGQFLVSTSHRMEVPLFPVGQASTEFPNREANMLRDFDLNNGPGLDEVCAEPVTRNQNTKSTGGVPFLPAVASVRMNPPELGSVSAWFPPGGAYPAVAIPSFLTNRGEHPYPIVAAAGGQRILGPVTASGPFGGDVYRGPGLSSSPAMAFAPATAFPYAGFTFGSNFPLASTSFSGGSATFVDSSSGAGPGFPAIPSPLVGPAGGILSNYPRPYAIGPPEGSASGGSDNSRKWITSALDLNAGPGNAEGKDDRLPLPSRQLVSNSQAFMEEQVRMYAVAGGGLKRKEPEGGWDADRSAYKQISWQ</sequence>
<evidence type="ECO:0000256" key="4">
    <source>
        <dbReference type="SAM" id="MobiDB-lite"/>
    </source>
</evidence>
<feature type="compositionally biased region" description="Polar residues" evidence="4">
    <location>
        <begin position="752"/>
        <end position="761"/>
    </location>
</feature>
<dbReference type="EMBL" id="PYDT01000006">
    <property type="protein sequence ID" value="THU58033.1"/>
    <property type="molecule type" value="Genomic_DNA"/>
</dbReference>
<dbReference type="SMART" id="SM00509">
    <property type="entry name" value="TFS2N"/>
    <property type="match status" value="1"/>
</dbReference>
<evidence type="ECO:0000256" key="2">
    <source>
        <dbReference type="ARBA" id="ARBA00023242"/>
    </source>
</evidence>
<feature type="region of interest" description="Disordered" evidence="4">
    <location>
        <begin position="1"/>
        <end position="55"/>
    </location>
</feature>
<evidence type="ECO:0000256" key="1">
    <source>
        <dbReference type="ARBA" id="ARBA00004123"/>
    </source>
</evidence>
<feature type="region of interest" description="Disordered" evidence="4">
    <location>
        <begin position="517"/>
        <end position="638"/>
    </location>
</feature>
<dbReference type="STRING" id="52838.A0A4S8J8R8"/>
<comment type="caution">
    <text evidence="7">The sequence shown here is derived from an EMBL/GenBank/DDBJ whole genome shotgun (WGS) entry which is preliminary data.</text>
</comment>
<comment type="subcellular location">
    <subcellularLocation>
        <location evidence="1 3">Nucleus</location>
    </subcellularLocation>
</comment>
<feature type="region of interest" description="Disordered" evidence="4">
    <location>
        <begin position="202"/>
        <end position="272"/>
    </location>
</feature>
<dbReference type="GO" id="GO:0005634">
    <property type="term" value="C:nucleus"/>
    <property type="evidence" value="ECO:0007669"/>
    <property type="project" value="UniProtKB-SubCell"/>
</dbReference>
<keyword evidence="2 3" id="KW-0539">Nucleus</keyword>
<feature type="region of interest" description="Disordered" evidence="4">
    <location>
        <begin position="1652"/>
        <end position="1673"/>
    </location>
</feature>
<dbReference type="SMART" id="SM00439">
    <property type="entry name" value="BAH"/>
    <property type="match status" value="1"/>
</dbReference>
<feature type="compositionally biased region" description="Low complexity" evidence="4">
    <location>
        <begin position="39"/>
        <end position="55"/>
    </location>
</feature>
<dbReference type="Proteomes" id="UP000317650">
    <property type="component" value="Chromosome 3"/>
</dbReference>
<dbReference type="InterPro" id="IPR003617">
    <property type="entry name" value="TFIIS/CRSP70_N_sub"/>
</dbReference>
<feature type="compositionally biased region" description="Polar residues" evidence="4">
    <location>
        <begin position="864"/>
        <end position="873"/>
    </location>
</feature>
<feature type="compositionally biased region" description="Low complexity" evidence="4">
    <location>
        <begin position="818"/>
        <end position="829"/>
    </location>
</feature>
<reference evidence="7 8" key="1">
    <citation type="journal article" date="2019" name="Nat. Plants">
        <title>Genome sequencing of Musa balbisiana reveals subgenome evolution and function divergence in polyploid bananas.</title>
        <authorList>
            <person name="Yao X."/>
        </authorList>
    </citation>
    <scope>NUCLEOTIDE SEQUENCE [LARGE SCALE GENOMIC DNA]</scope>
    <source>
        <strain evidence="8">cv. DH-PKW</strain>
        <tissue evidence="7">Leaves</tissue>
    </source>
</reference>
<feature type="compositionally biased region" description="Low complexity" evidence="4">
    <location>
        <begin position="651"/>
        <end position="663"/>
    </location>
</feature>